<dbReference type="RefSeq" id="WP_330483175.1">
    <property type="nucleotide sequence ID" value="NZ_JAZBJZ010000025.1"/>
</dbReference>
<dbReference type="InterPro" id="IPR009044">
    <property type="entry name" value="ssDNA-bd_transcriptional_reg"/>
</dbReference>
<dbReference type="AlphaFoldDB" id="A0AAW9PVA0"/>
<evidence type="ECO:0000313" key="1">
    <source>
        <dbReference type="EMBL" id="MEE3716747.1"/>
    </source>
</evidence>
<dbReference type="InterPro" id="IPR014947">
    <property type="entry name" value="DUF1818"/>
</dbReference>
<gene>
    <name evidence="1" type="ORF">V2H45_08315</name>
</gene>
<dbReference type="SUPFAM" id="SSF54447">
    <property type="entry name" value="ssDNA-binding transcriptional regulator domain"/>
    <property type="match status" value="1"/>
</dbReference>
<dbReference type="Gene3D" id="2.30.31.10">
    <property type="entry name" value="Transcriptional Coactivator Pc4, Chain A"/>
    <property type="match status" value="1"/>
</dbReference>
<comment type="caution">
    <text evidence="1">The sequence shown here is derived from an EMBL/GenBank/DDBJ whole genome shotgun (WGS) entry which is preliminary data.</text>
</comment>
<dbReference type="Proteomes" id="UP001333818">
    <property type="component" value="Unassembled WGS sequence"/>
</dbReference>
<keyword evidence="2" id="KW-1185">Reference proteome</keyword>
<dbReference type="Pfam" id="PF08848">
    <property type="entry name" value="DUF1818"/>
    <property type="match status" value="1"/>
</dbReference>
<reference evidence="1" key="1">
    <citation type="submission" date="2024-01" db="EMBL/GenBank/DDBJ databases">
        <title>Bank of Algae and Cyanobacteria of the Azores (BACA) strain genomes.</title>
        <authorList>
            <person name="Luz R."/>
            <person name="Cordeiro R."/>
            <person name="Fonseca A."/>
            <person name="Goncalves V."/>
        </authorList>
    </citation>
    <scope>NUCLEOTIDE SEQUENCE</scope>
    <source>
        <strain evidence="1">BACA0141</strain>
    </source>
</reference>
<sequence length="125" mass="13923">MPKRMASGAGWRLGWQSEAEVFEGLVGGDRWAIELTGQELRDFCRLSLQLADTMTHMETELSDREKLTCTAATEMIRVEVTGYPQEFSLHAQLQVGRRAELDWAASSVPELIAAIKNLTADLNPT</sequence>
<protein>
    <submittedName>
        <fullName evidence="1">DUF1818 family protein</fullName>
    </submittedName>
</protein>
<dbReference type="EMBL" id="JAZBJZ010000025">
    <property type="protein sequence ID" value="MEE3716747.1"/>
    <property type="molecule type" value="Genomic_DNA"/>
</dbReference>
<accession>A0AAW9PVA0</accession>
<evidence type="ECO:0000313" key="2">
    <source>
        <dbReference type="Proteomes" id="UP001333818"/>
    </source>
</evidence>
<organism evidence="1 2">
    <name type="scientific">Tumidithrix elongata BACA0141</name>
    <dbReference type="NCBI Taxonomy" id="2716417"/>
    <lineage>
        <taxon>Bacteria</taxon>
        <taxon>Bacillati</taxon>
        <taxon>Cyanobacteriota</taxon>
        <taxon>Cyanophyceae</taxon>
        <taxon>Pseudanabaenales</taxon>
        <taxon>Pseudanabaenaceae</taxon>
        <taxon>Tumidithrix</taxon>
        <taxon>Tumidithrix elongata</taxon>
    </lineage>
</organism>
<proteinExistence type="predicted"/>
<name>A0AAW9PVA0_9CYAN</name>
<dbReference type="GO" id="GO:0003677">
    <property type="term" value="F:DNA binding"/>
    <property type="evidence" value="ECO:0007669"/>
    <property type="project" value="InterPro"/>
</dbReference>
<dbReference type="GO" id="GO:0006355">
    <property type="term" value="P:regulation of DNA-templated transcription"/>
    <property type="evidence" value="ECO:0007669"/>
    <property type="project" value="InterPro"/>
</dbReference>